<keyword evidence="8 9" id="KW-0472">Membrane</keyword>
<evidence type="ECO:0000256" key="5">
    <source>
        <dbReference type="ARBA" id="ARBA00022729"/>
    </source>
</evidence>
<evidence type="ECO:0000256" key="9">
    <source>
        <dbReference type="SAM" id="Phobius"/>
    </source>
</evidence>
<evidence type="ECO:0000313" key="12">
    <source>
        <dbReference type="Proteomes" id="UP001054945"/>
    </source>
</evidence>
<sequence length="229" mass="25677">MAVSMKMYIFLAFLYIFKASFGDDEMDGHLTYYVYHSLEPSTSTPIYEQRGIITYFSNRHEAIYTEEHPLSDTKIEKLRNLATTDDIYRVKVSLKPNEPDESNVFSFTKACAIYESGLFDSLTLTLDQSGLPVGIAISSLSPYCTAATVPDNKLLNFNTSINIVSLVNAPLPDTQTYIQRIEQEKAEKARGEQGDNRSFLAKYWMYIIPFIVFVLVSGASSPEGQGGGR</sequence>
<comment type="caution">
    <text evidence="11">The sequence shown here is derived from an EMBL/GenBank/DDBJ whole genome shotgun (WGS) entry which is preliminary data.</text>
</comment>
<dbReference type="EMBL" id="BPLR01001093">
    <property type="protein sequence ID" value="GIY99878.1"/>
    <property type="molecule type" value="Genomic_DNA"/>
</dbReference>
<name>A0AAV4Y021_CAEEX</name>
<evidence type="ECO:0000256" key="3">
    <source>
        <dbReference type="ARBA" id="ARBA00020105"/>
    </source>
</evidence>
<reference evidence="11 12" key="1">
    <citation type="submission" date="2021-06" db="EMBL/GenBank/DDBJ databases">
        <title>Caerostris extrusa draft genome.</title>
        <authorList>
            <person name="Kono N."/>
            <person name="Arakawa K."/>
        </authorList>
    </citation>
    <scope>NUCLEOTIDE SEQUENCE [LARGE SCALE GENOMIC DNA]</scope>
</reference>
<evidence type="ECO:0000256" key="6">
    <source>
        <dbReference type="ARBA" id="ARBA00022824"/>
    </source>
</evidence>
<dbReference type="Proteomes" id="UP001054945">
    <property type="component" value="Unassembled WGS sequence"/>
</dbReference>
<comment type="similarity">
    <text evidence="2">Belongs to the EMC10 family.</text>
</comment>
<proteinExistence type="inferred from homology"/>
<comment type="subcellular location">
    <subcellularLocation>
        <location evidence="1">Endoplasmic reticulum membrane</location>
        <topology evidence="1">Single-pass type I membrane protein</topology>
    </subcellularLocation>
</comment>
<accession>A0AAV4Y021</accession>
<keyword evidence="4 9" id="KW-0812">Transmembrane</keyword>
<dbReference type="PANTHER" id="PTHR21397:SF4">
    <property type="entry name" value="ER MEMBRANE PROTEIN COMPLEX SUBUNIT 10"/>
    <property type="match status" value="1"/>
</dbReference>
<evidence type="ECO:0000256" key="7">
    <source>
        <dbReference type="ARBA" id="ARBA00022989"/>
    </source>
</evidence>
<gene>
    <name evidence="11" type="primary">emc10</name>
    <name evidence="11" type="ORF">CEXT_21761</name>
</gene>
<feature type="transmembrane region" description="Helical" evidence="9">
    <location>
        <begin position="203"/>
        <end position="221"/>
    </location>
</feature>
<dbReference type="GO" id="GO:0072546">
    <property type="term" value="C:EMC complex"/>
    <property type="evidence" value="ECO:0007669"/>
    <property type="project" value="TreeGrafter"/>
</dbReference>
<evidence type="ECO:0000256" key="2">
    <source>
        <dbReference type="ARBA" id="ARBA00007695"/>
    </source>
</evidence>
<evidence type="ECO:0000313" key="11">
    <source>
        <dbReference type="EMBL" id="GIY99878.1"/>
    </source>
</evidence>
<feature type="chain" id="PRO_5043764073" description="ER membrane protein complex subunit 10" evidence="10">
    <location>
        <begin position="23"/>
        <end position="229"/>
    </location>
</feature>
<evidence type="ECO:0000256" key="8">
    <source>
        <dbReference type="ARBA" id="ARBA00023136"/>
    </source>
</evidence>
<dbReference type="AlphaFoldDB" id="A0AAV4Y021"/>
<keyword evidence="5 10" id="KW-0732">Signal</keyword>
<evidence type="ECO:0000256" key="10">
    <source>
        <dbReference type="SAM" id="SignalP"/>
    </source>
</evidence>
<dbReference type="CDD" id="cd22209">
    <property type="entry name" value="EMC10"/>
    <property type="match status" value="1"/>
</dbReference>
<evidence type="ECO:0000256" key="4">
    <source>
        <dbReference type="ARBA" id="ARBA00022692"/>
    </source>
</evidence>
<keyword evidence="12" id="KW-1185">Reference proteome</keyword>
<evidence type="ECO:0000256" key="1">
    <source>
        <dbReference type="ARBA" id="ARBA00004115"/>
    </source>
</evidence>
<dbReference type="PANTHER" id="PTHR21397">
    <property type="entry name" value="CHROMATIN COMPLEXES SUBUNIT BAP18-RELATED"/>
    <property type="match status" value="1"/>
</dbReference>
<keyword evidence="7 9" id="KW-1133">Transmembrane helix</keyword>
<dbReference type="Pfam" id="PF21203">
    <property type="entry name" value="ECM10"/>
    <property type="match status" value="1"/>
</dbReference>
<protein>
    <recommendedName>
        <fullName evidence="3">ER membrane protein complex subunit 10</fullName>
    </recommendedName>
</protein>
<organism evidence="11 12">
    <name type="scientific">Caerostris extrusa</name>
    <name type="common">Bark spider</name>
    <name type="synonym">Caerostris bankana</name>
    <dbReference type="NCBI Taxonomy" id="172846"/>
    <lineage>
        <taxon>Eukaryota</taxon>
        <taxon>Metazoa</taxon>
        <taxon>Ecdysozoa</taxon>
        <taxon>Arthropoda</taxon>
        <taxon>Chelicerata</taxon>
        <taxon>Arachnida</taxon>
        <taxon>Araneae</taxon>
        <taxon>Araneomorphae</taxon>
        <taxon>Entelegynae</taxon>
        <taxon>Araneoidea</taxon>
        <taxon>Araneidae</taxon>
        <taxon>Caerostris</taxon>
    </lineage>
</organism>
<feature type="signal peptide" evidence="10">
    <location>
        <begin position="1"/>
        <end position="22"/>
    </location>
</feature>
<keyword evidence="6" id="KW-0256">Endoplasmic reticulum</keyword>